<organism evidence="2 3">
    <name type="scientific">Lentisphaera araneosa HTCC2155</name>
    <dbReference type="NCBI Taxonomy" id="313628"/>
    <lineage>
        <taxon>Bacteria</taxon>
        <taxon>Pseudomonadati</taxon>
        <taxon>Lentisphaerota</taxon>
        <taxon>Lentisphaeria</taxon>
        <taxon>Lentisphaerales</taxon>
        <taxon>Lentisphaeraceae</taxon>
        <taxon>Lentisphaera</taxon>
    </lineage>
</organism>
<gene>
    <name evidence="2" type="ORF">LNTAR_24636</name>
</gene>
<name>A6DT98_9BACT</name>
<dbReference type="Proteomes" id="UP000004947">
    <property type="component" value="Unassembled WGS sequence"/>
</dbReference>
<proteinExistence type="predicted"/>
<dbReference type="EMBL" id="ABCK01000035">
    <property type="protein sequence ID" value="EDM25171.1"/>
    <property type="molecule type" value="Genomic_DNA"/>
</dbReference>
<sequence length="558" mass="61919">MKVISYNKFFLLFLAVYTPLFARSTEDYQALLRKTIEIYPEFEEVLPSSSLNNSINSFVPTITNKQALGISAIPLSPLDNKDITRLKEMMIYNTTRLLEPNSLPIIFEMLTNAIASDDSMQIGFWTACLNNNIANYSNLSNLAEINYLSEYIPALAPDLKNSEGQAISMRGAATPSFNDAFKTDYSQDIYEKLISNIKPQVITTNSEYITNFLLQRPASILKNSQMHANKLALNLQRAALTKDKTTYNGNLAVLKSSVGSIQTTASILRTAVEFAKLKIKYKAPDSKSITVSSSKIDQAIPLETSLFLKEAIKTQSKEGSVGLLVEPLSTKQGSLLGKQALVLSSQISSSLAKRKIEYTVLNLDSILRSDFPTAKSMPVIIIPCIKFSARSGWYLQSELNKRIREYQNQGGRIMWVSSHSVNFLGEISRNLQNATNDLNISLDGDDEIHIHKILNASEEDGSIDMLRSPAQFNKMLPLGYTVRENENITPLISINSDGELITIAAVNKDKSSAYFNPIILYPAAVDVQVDALIPAKFESSIEDAFMSSLRILMDPNSL</sequence>
<dbReference type="STRING" id="313628.LNTAR_24636"/>
<dbReference type="RefSeq" id="WP_007281047.1">
    <property type="nucleotide sequence ID" value="NZ_ABCK01000035.1"/>
</dbReference>
<protein>
    <submittedName>
        <fullName evidence="2">Uncharacterized protein</fullName>
    </submittedName>
</protein>
<reference evidence="2 3" key="1">
    <citation type="journal article" date="2010" name="J. Bacteriol.">
        <title>Genome sequence of Lentisphaera araneosa HTCC2155T, the type species of the order Lentisphaerales in the phylum Lentisphaerae.</title>
        <authorList>
            <person name="Thrash J.C."/>
            <person name="Cho J.C."/>
            <person name="Vergin K.L."/>
            <person name="Morris R.M."/>
            <person name="Giovannoni S.J."/>
        </authorList>
    </citation>
    <scope>NUCLEOTIDE SEQUENCE [LARGE SCALE GENOMIC DNA]</scope>
    <source>
        <strain evidence="2 3">HTCC2155</strain>
    </source>
</reference>
<accession>A6DT98</accession>
<evidence type="ECO:0000256" key="1">
    <source>
        <dbReference type="SAM" id="SignalP"/>
    </source>
</evidence>
<feature type="signal peptide" evidence="1">
    <location>
        <begin position="1"/>
        <end position="22"/>
    </location>
</feature>
<feature type="chain" id="PRO_5002694773" evidence="1">
    <location>
        <begin position="23"/>
        <end position="558"/>
    </location>
</feature>
<dbReference type="AlphaFoldDB" id="A6DT98"/>
<evidence type="ECO:0000313" key="2">
    <source>
        <dbReference type="EMBL" id="EDM25171.1"/>
    </source>
</evidence>
<evidence type="ECO:0000313" key="3">
    <source>
        <dbReference type="Proteomes" id="UP000004947"/>
    </source>
</evidence>
<keyword evidence="1" id="KW-0732">Signal</keyword>
<comment type="caution">
    <text evidence="2">The sequence shown here is derived from an EMBL/GenBank/DDBJ whole genome shotgun (WGS) entry which is preliminary data.</text>
</comment>
<keyword evidence="3" id="KW-1185">Reference proteome</keyword>